<evidence type="ECO:0000259" key="1">
    <source>
        <dbReference type="Pfam" id="PF00535"/>
    </source>
</evidence>
<gene>
    <name evidence="2" type="ORF">E5222_01825</name>
</gene>
<dbReference type="InterPro" id="IPR001173">
    <property type="entry name" value="Glyco_trans_2-like"/>
</dbReference>
<feature type="domain" description="Glycosyltransferase 2-like" evidence="1">
    <location>
        <begin position="12"/>
        <end position="140"/>
    </location>
</feature>
<dbReference type="EMBL" id="SSHH01000001">
    <property type="protein sequence ID" value="TIX51234.1"/>
    <property type="molecule type" value="Genomic_DNA"/>
</dbReference>
<proteinExistence type="predicted"/>
<dbReference type="PANTHER" id="PTHR43685">
    <property type="entry name" value="GLYCOSYLTRANSFERASE"/>
    <property type="match status" value="1"/>
</dbReference>
<dbReference type="PANTHER" id="PTHR43685:SF11">
    <property type="entry name" value="GLYCOSYLTRANSFERASE TAGX-RELATED"/>
    <property type="match status" value="1"/>
</dbReference>
<accession>A0A4T3F4H2</accession>
<dbReference type="OrthoDB" id="6116224at2"/>
<name>A0A4T3F4H2_9SPHN</name>
<dbReference type="SUPFAM" id="SSF53448">
    <property type="entry name" value="Nucleotide-diphospho-sugar transferases"/>
    <property type="match status" value="1"/>
</dbReference>
<dbReference type="AlphaFoldDB" id="A0A4T3F4H2"/>
<evidence type="ECO:0000313" key="2">
    <source>
        <dbReference type="EMBL" id="TIX51234.1"/>
    </source>
</evidence>
<dbReference type="Gene3D" id="3.90.550.10">
    <property type="entry name" value="Spore Coat Polysaccharide Biosynthesis Protein SpsA, Chain A"/>
    <property type="match status" value="1"/>
</dbReference>
<sequence>MTSSQALETIDVCICTYRRPEIAGTLASIAAQDLPDHLRLRVIVADNDSTAARLEEIAACCRSLNLDHIYVHAPEKNISRARNACLDNASADWVAFIDDDETAEEGWLAALAAARPGKNCVFGPTRAIYDPETAPDWMIRGDFHSHSMGPREAAHNGSTCNVMIDRLFVERHGLRFREELGTVGGEDTMFFHDMLDNGASFAFEPKAMVSEPVAPARANLKWLLRRRYRSGQIHFRALQRGTRSRVSIAGSAFIRVAYCALAALFAPNKTGKARNLARGALHAGVLTSAFGASLYEEYA</sequence>
<protein>
    <submittedName>
        <fullName evidence="2">Glycosyltransferase family 2 protein</fullName>
    </submittedName>
</protein>
<organism evidence="2 3">
    <name type="scientific">Alteraurantiacibacter aquimixticola</name>
    <dbReference type="NCBI Taxonomy" id="2489173"/>
    <lineage>
        <taxon>Bacteria</taxon>
        <taxon>Pseudomonadati</taxon>
        <taxon>Pseudomonadota</taxon>
        <taxon>Alphaproteobacteria</taxon>
        <taxon>Sphingomonadales</taxon>
        <taxon>Erythrobacteraceae</taxon>
        <taxon>Alteraurantiacibacter</taxon>
    </lineage>
</organism>
<dbReference type="InterPro" id="IPR029044">
    <property type="entry name" value="Nucleotide-diphossugar_trans"/>
</dbReference>
<dbReference type="CDD" id="cd00761">
    <property type="entry name" value="Glyco_tranf_GTA_type"/>
    <property type="match status" value="1"/>
</dbReference>
<comment type="caution">
    <text evidence="2">The sequence shown here is derived from an EMBL/GenBank/DDBJ whole genome shotgun (WGS) entry which is preliminary data.</text>
</comment>
<keyword evidence="3" id="KW-1185">Reference proteome</keyword>
<dbReference type="RefSeq" id="WP_136691947.1">
    <property type="nucleotide sequence ID" value="NZ_SSHH01000001.1"/>
</dbReference>
<reference evidence="2 3" key="1">
    <citation type="submission" date="2019-04" db="EMBL/GenBank/DDBJ databases">
        <title>Altererythrobacter aquimixticola sp. nov., isolated from sediment of junction between the ocean and a freshwater spring.</title>
        <authorList>
            <person name="Yoon J.-H."/>
        </authorList>
    </citation>
    <scope>NUCLEOTIDE SEQUENCE [LARGE SCALE GENOMIC DNA]</scope>
    <source>
        <strain evidence="2 3">SSKS-13</strain>
    </source>
</reference>
<dbReference type="Proteomes" id="UP000309389">
    <property type="component" value="Unassembled WGS sequence"/>
</dbReference>
<dbReference type="GO" id="GO:0016740">
    <property type="term" value="F:transferase activity"/>
    <property type="evidence" value="ECO:0007669"/>
    <property type="project" value="UniProtKB-KW"/>
</dbReference>
<evidence type="ECO:0000313" key="3">
    <source>
        <dbReference type="Proteomes" id="UP000309389"/>
    </source>
</evidence>
<dbReference type="InterPro" id="IPR050834">
    <property type="entry name" value="Glycosyltransf_2"/>
</dbReference>
<dbReference type="Pfam" id="PF00535">
    <property type="entry name" value="Glycos_transf_2"/>
    <property type="match status" value="1"/>
</dbReference>
<keyword evidence="2" id="KW-0808">Transferase</keyword>